<dbReference type="InterPro" id="IPR013249">
    <property type="entry name" value="RNA_pol_sigma70_r4_t2"/>
</dbReference>
<dbReference type="NCBIfam" id="TIGR02937">
    <property type="entry name" value="sigma70-ECF"/>
    <property type="match status" value="1"/>
</dbReference>
<evidence type="ECO:0000259" key="5">
    <source>
        <dbReference type="Pfam" id="PF04542"/>
    </source>
</evidence>
<dbReference type="Gene3D" id="1.10.10.10">
    <property type="entry name" value="Winged helix-like DNA-binding domain superfamily/Winged helix DNA-binding domain"/>
    <property type="match status" value="1"/>
</dbReference>
<keyword evidence="4" id="KW-0804">Transcription</keyword>
<feature type="domain" description="RNA polymerase sigma factor 70 region 4 type 2" evidence="6">
    <location>
        <begin position="131"/>
        <end position="181"/>
    </location>
</feature>
<dbReference type="CDD" id="cd06171">
    <property type="entry name" value="Sigma70_r4"/>
    <property type="match status" value="1"/>
</dbReference>
<dbReference type="InterPro" id="IPR013324">
    <property type="entry name" value="RNA_pol_sigma_r3/r4-like"/>
</dbReference>
<keyword evidence="8" id="KW-1185">Reference proteome</keyword>
<protein>
    <submittedName>
        <fullName evidence="7">RNA polymerase sigma factor</fullName>
    </submittedName>
</protein>
<keyword evidence="3" id="KW-0731">Sigma factor</keyword>
<comment type="similarity">
    <text evidence="1">Belongs to the sigma-70 factor family. ECF subfamily.</text>
</comment>
<keyword evidence="2" id="KW-0805">Transcription regulation</keyword>
<dbReference type="RefSeq" id="WP_379879367.1">
    <property type="nucleotide sequence ID" value="NZ_JBHPON010000001.1"/>
</dbReference>
<proteinExistence type="inferred from homology"/>
<dbReference type="Pfam" id="PF08281">
    <property type="entry name" value="Sigma70_r4_2"/>
    <property type="match status" value="1"/>
</dbReference>
<dbReference type="PANTHER" id="PTHR43133">
    <property type="entry name" value="RNA POLYMERASE ECF-TYPE SIGMA FACTO"/>
    <property type="match status" value="1"/>
</dbReference>
<dbReference type="SUPFAM" id="SSF88659">
    <property type="entry name" value="Sigma3 and sigma4 domains of RNA polymerase sigma factors"/>
    <property type="match status" value="1"/>
</dbReference>
<evidence type="ECO:0000313" key="7">
    <source>
        <dbReference type="EMBL" id="MFC6035308.1"/>
    </source>
</evidence>
<evidence type="ECO:0000313" key="8">
    <source>
        <dbReference type="Proteomes" id="UP001596116"/>
    </source>
</evidence>
<dbReference type="Gene3D" id="1.10.1740.10">
    <property type="match status" value="1"/>
</dbReference>
<accession>A0ABW1KT92</accession>
<organism evidence="7 8">
    <name type="scientific">Hyphococcus aureus</name>
    <dbReference type="NCBI Taxonomy" id="2666033"/>
    <lineage>
        <taxon>Bacteria</taxon>
        <taxon>Pseudomonadati</taxon>
        <taxon>Pseudomonadota</taxon>
        <taxon>Alphaproteobacteria</taxon>
        <taxon>Parvularculales</taxon>
        <taxon>Parvularculaceae</taxon>
        <taxon>Hyphococcus</taxon>
    </lineage>
</organism>
<dbReference type="SUPFAM" id="SSF88946">
    <property type="entry name" value="Sigma2 domain of RNA polymerase sigma factors"/>
    <property type="match status" value="1"/>
</dbReference>
<comment type="caution">
    <text evidence="7">The sequence shown here is derived from an EMBL/GenBank/DDBJ whole genome shotgun (WGS) entry which is preliminary data.</text>
</comment>
<dbReference type="InterPro" id="IPR013325">
    <property type="entry name" value="RNA_pol_sigma_r2"/>
</dbReference>
<dbReference type="InterPro" id="IPR007627">
    <property type="entry name" value="RNA_pol_sigma70_r2"/>
</dbReference>
<evidence type="ECO:0000256" key="3">
    <source>
        <dbReference type="ARBA" id="ARBA00023082"/>
    </source>
</evidence>
<dbReference type="InterPro" id="IPR036388">
    <property type="entry name" value="WH-like_DNA-bd_sf"/>
</dbReference>
<dbReference type="PANTHER" id="PTHR43133:SF25">
    <property type="entry name" value="RNA POLYMERASE SIGMA FACTOR RFAY-RELATED"/>
    <property type="match status" value="1"/>
</dbReference>
<dbReference type="Proteomes" id="UP001596116">
    <property type="component" value="Unassembled WGS sequence"/>
</dbReference>
<dbReference type="Pfam" id="PF04542">
    <property type="entry name" value="Sigma70_r2"/>
    <property type="match status" value="1"/>
</dbReference>
<name>A0ABW1KT92_9PROT</name>
<evidence type="ECO:0000256" key="2">
    <source>
        <dbReference type="ARBA" id="ARBA00023015"/>
    </source>
</evidence>
<evidence type="ECO:0000256" key="4">
    <source>
        <dbReference type="ARBA" id="ARBA00023163"/>
    </source>
</evidence>
<dbReference type="InterPro" id="IPR039425">
    <property type="entry name" value="RNA_pol_sigma-70-like"/>
</dbReference>
<sequence length="192" mass="21257">MSRPPTSRQKARIFDEYLAAAARAGDRAAFTRLAERWQPKLLAHAFRLLGEGEAARDIVQEAWADIVRGLSRLDDARAFPAWAYRIVTRRAADQIRKRQRERKLSAAYASEVKSMPQVELAAEMSADTAPLRAAMAILPAEQRAAIALFYTEDFSVAEIAAALNVPAGTVKTRLMHARRKLRAAMEGGESHG</sequence>
<evidence type="ECO:0000259" key="6">
    <source>
        <dbReference type="Pfam" id="PF08281"/>
    </source>
</evidence>
<gene>
    <name evidence="7" type="ORF">ACFMB1_07110</name>
</gene>
<feature type="domain" description="RNA polymerase sigma-70 region 2" evidence="5">
    <location>
        <begin position="33"/>
        <end position="100"/>
    </location>
</feature>
<evidence type="ECO:0000256" key="1">
    <source>
        <dbReference type="ARBA" id="ARBA00010641"/>
    </source>
</evidence>
<dbReference type="EMBL" id="JBHPON010000001">
    <property type="protein sequence ID" value="MFC6035308.1"/>
    <property type="molecule type" value="Genomic_DNA"/>
</dbReference>
<dbReference type="InterPro" id="IPR014284">
    <property type="entry name" value="RNA_pol_sigma-70_dom"/>
</dbReference>
<reference evidence="7 8" key="1">
    <citation type="submission" date="2024-09" db="EMBL/GenBank/DDBJ databases">
        <authorList>
            <person name="Zhang Z.-H."/>
        </authorList>
    </citation>
    <scope>NUCLEOTIDE SEQUENCE [LARGE SCALE GENOMIC DNA]</scope>
    <source>
        <strain evidence="7 8">HHTR114</strain>
    </source>
</reference>